<protein>
    <submittedName>
        <fullName evidence="1">Uncharacterized protein</fullName>
    </submittedName>
</protein>
<sequence length="88" mass="10130">MQSYTSNPPIAIEIKKQAIGTFVKIKASHREQLMNECKPSTKKTQMPPLDACEKLLQDTDENKPMNSRKVVVKPLEYIEIKYQLLLII</sequence>
<dbReference type="EMBL" id="BMAO01024287">
    <property type="protein sequence ID" value="GFQ94255.1"/>
    <property type="molecule type" value="Genomic_DNA"/>
</dbReference>
<dbReference type="OrthoDB" id="6435936at2759"/>
<name>A0A8X6G156_TRICU</name>
<reference evidence="1" key="1">
    <citation type="submission" date="2020-07" db="EMBL/GenBank/DDBJ databases">
        <title>Multicomponent nature underlies the extraordinary mechanical properties of spider dragline silk.</title>
        <authorList>
            <person name="Kono N."/>
            <person name="Nakamura H."/>
            <person name="Mori M."/>
            <person name="Yoshida Y."/>
            <person name="Ohtoshi R."/>
            <person name="Malay A.D."/>
            <person name="Moran D.A.P."/>
            <person name="Tomita M."/>
            <person name="Numata K."/>
            <person name="Arakawa K."/>
        </authorList>
    </citation>
    <scope>NUCLEOTIDE SEQUENCE</scope>
</reference>
<dbReference type="Proteomes" id="UP000887116">
    <property type="component" value="Unassembled WGS sequence"/>
</dbReference>
<comment type="caution">
    <text evidence="1">The sequence shown here is derived from an EMBL/GenBank/DDBJ whole genome shotgun (WGS) entry which is preliminary data.</text>
</comment>
<evidence type="ECO:0000313" key="2">
    <source>
        <dbReference type="Proteomes" id="UP000887116"/>
    </source>
</evidence>
<keyword evidence="2" id="KW-1185">Reference proteome</keyword>
<proteinExistence type="predicted"/>
<gene>
    <name evidence="1" type="ORF">TNCT_392111</name>
</gene>
<accession>A0A8X6G156</accession>
<dbReference type="AlphaFoldDB" id="A0A8X6G156"/>
<evidence type="ECO:0000313" key="1">
    <source>
        <dbReference type="EMBL" id="GFQ94255.1"/>
    </source>
</evidence>
<organism evidence="1 2">
    <name type="scientific">Trichonephila clavata</name>
    <name type="common">Joro spider</name>
    <name type="synonym">Nephila clavata</name>
    <dbReference type="NCBI Taxonomy" id="2740835"/>
    <lineage>
        <taxon>Eukaryota</taxon>
        <taxon>Metazoa</taxon>
        <taxon>Ecdysozoa</taxon>
        <taxon>Arthropoda</taxon>
        <taxon>Chelicerata</taxon>
        <taxon>Arachnida</taxon>
        <taxon>Araneae</taxon>
        <taxon>Araneomorphae</taxon>
        <taxon>Entelegynae</taxon>
        <taxon>Araneoidea</taxon>
        <taxon>Nephilidae</taxon>
        <taxon>Trichonephila</taxon>
    </lineage>
</organism>